<dbReference type="AlphaFoldDB" id="A0A9W9LTI4"/>
<dbReference type="RefSeq" id="XP_056547756.1">
    <property type="nucleotide sequence ID" value="XM_056684150.1"/>
</dbReference>
<evidence type="ECO:0000313" key="1">
    <source>
        <dbReference type="EMBL" id="KAJ5176148.1"/>
    </source>
</evidence>
<proteinExistence type="predicted"/>
<name>A0A9W9LTI4_9EURO</name>
<gene>
    <name evidence="1" type="ORF">N7482_002025</name>
</gene>
<accession>A0A9W9LTI4</accession>
<protein>
    <submittedName>
        <fullName evidence="1">Uncharacterized protein</fullName>
    </submittedName>
</protein>
<keyword evidence="2" id="KW-1185">Reference proteome</keyword>
<dbReference type="Proteomes" id="UP001149163">
    <property type="component" value="Unassembled WGS sequence"/>
</dbReference>
<comment type="caution">
    <text evidence="1">The sequence shown here is derived from an EMBL/GenBank/DDBJ whole genome shotgun (WGS) entry which is preliminary data.</text>
</comment>
<sequence length="151" mass="16968">MRGRVPPPTSQDDRVFDGFDPRQELRDEFVASHNTASQEGRLASYQGVSHSNLARTGLIGGPTGQCDGKRTEPRVADKPRIRKRQAIGSRTLSPPYRECSQGSPFASFWNFSWAPRDMGPPKLSFAVSPRHYVAGWGDTRTTHKFWRRPPS</sequence>
<evidence type="ECO:0000313" key="2">
    <source>
        <dbReference type="Proteomes" id="UP001149163"/>
    </source>
</evidence>
<dbReference type="EMBL" id="JAPQKN010000001">
    <property type="protein sequence ID" value="KAJ5176148.1"/>
    <property type="molecule type" value="Genomic_DNA"/>
</dbReference>
<dbReference type="GeneID" id="81423326"/>
<reference evidence="1" key="2">
    <citation type="journal article" date="2023" name="IMA Fungus">
        <title>Comparative genomic study of the Penicillium genus elucidates a diverse pangenome and 15 lateral gene transfer events.</title>
        <authorList>
            <person name="Petersen C."/>
            <person name="Sorensen T."/>
            <person name="Nielsen M.R."/>
            <person name="Sondergaard T.E."/>
            <person name="Sorensen J.L."/>
            <person name="Fitzpatrick D.A."/>
            <person name="Frisvad J.C."/>
            <person name="Nielsen K.L."/>
        </authorList>
    </citation>
    <scope>NUCLEOTIDE SEQUENCE</scope>
    <source>
        <strain evidence="1">IBT 26290</strain>
    </source>
</reference>
<reference evidence="1" key="1">
    <citation type="submission" date="2022-11" db="EMBL/GenBank/DDBJ databases">
        <authorList>
            <person name="Petersen C."/>
        </authorList>
    </citation>
    <scope>NUCLEOTIDE SEQUENCE</scope>
    <source>
        <strain evidence="1">IBT 26290</strain>
    </source>
</reference>
<organism evidence="1 2">
    <name type="scientific">Penicillium canariense</name>
    <dbReference type="NCBI Taxonomy" id="189055"/>
    <lineage>
        <taxon>Eukaryota</taxon>
        <taxon>Fungi</taxon>
        <taxon>Dikarya</taxon>
        <taxon>Ascomycota</taxon>
        <taxon>Pezizomycotina</taxon>
        <taxon>Eurotiomycetes</taxon>
        <taxon>Eurotiomycetidae</taxon>
        <taxon>Eurotiales</taxon>
        <taxon>Aspergillaceae</taxon>
        <taxon>Penicillium</taxon>
    </lineage>
</organism>